<dbReference type="Ensembl" id="ENSAZOT00000029636.1">
    <property type="protein sequence ID" value="ENSAZOP00000027654.1"/>
    <property type="gene ID" value="ENSAZOG00000017515.1"/>
</dbReference>
<dbReference type="PANTHER" id="PTHR10217:SF506">
    <property type="entry name" value="POTASSIUM VOLTAGE-GATED CHANNEL SUBFAMILY H MEMBER 2"/>
    <property type="match status" value="1"/>
</dbReference>
<dbReference type="GO" id="GO:0034702">
    <property type="term" value="C:monoatomic ion channel complex"/>
    <property type="evidence" value="ECO:0007669"/>
    <property type="project" value="UniProtKB-KW"/>
</dbReference>
<dbReference type="PANTHER" id="PTHR10217">
    <property type="entry name" value="VOLTAGE AND LIGAND GATED POTASSIUM CHANNEL"/>
    <property type="match status" value="1"/>
</dbReference>
<dbReference type="SMART" id="SM00086">
    <property type="entry name" value="PAC"/>
    <property type="match status" value="1"/>
</dbReference>
<dbReference type="InterPro" id="IPR050818">
    <property type="entry name" value="KCNH_animal-type"/>
</dbReference>
<dbReference type="SUPFAM" id="SSF55785">
    <property type="entry name" value="PYP-like sensor domain (PAS domain)"/>
    <property type="match status" value="1"/>
</dbReference>
<keyword evidence="12" id="KW-0406">Ion transport</keyword>
<dbReference type="PROSITE" id="PS50112">
    <property type="entry name" value="PAS"/>
    <property type="match status" value="1"/>
</dbReference>
<dbReference type="GO" id="GO:0086091">
    <property type="term" value="P:regulation of heart rate by cardiac conduction"/>
    <property type="evidence" value="ECO:0007669"/>
    <property type="project" value="TreeGrafter"/>
</dbReference>
<reference evidence="26" key="1">
    <citation type="submission" date="2025-08" db="UniProtKB">
        <authorList>
            <consortium name="Ensembl"/>
        </authorList>
    </citation>
    <scope>IDENTIFICATION</scope>
</reference>
<evidence type="ECO:0000256" key="1">
    <source>
        <dbReference type="ARBA" id="ARBA00004141"/>
    </source>
</evidence>
<keyword evidence="9" id="KW-0630">Potassium</keyword>
<evidence type="ECO:0000256" key="22">
    <source>
        <dbReference type="SAM" id="Phobius"/>
    </source>
</evidence>
<keyword evidence="11" id="KW-0175">Coiled coil</keyword>
<evidence type="ECO:0000256" key="15">
    <source>
        <dbReference type="ARBA" id="ARBA00030015"/>
    </source>
</evidence>
<feature type="transmembrane region" description="Helical" evidence="22">
    <location>
        <begin position="601"/>
        <end position="625"/>
    </location>
</feature>
<comment type="subunit">
    <text evidence="18">The potassium channel is probably composed of a homo- or heterotetrameric complex of pore-forming alpha subunits that can associate with modulating beta subunits. Interacts with DNAJB12 and DNAJB14; chaperones DNAJB12 and DNAJB14 promote tetramerization. Heteromultimer with KCNH6/ERG2 and KCNH7/ERG3. Interacts with ALG10B. Forms a stable complex with KCNE1 or KCNE2, and that this heteromultimerization regulates Inward rectifier potassium channel activity. Interacts with CANX. The core-glycosylated, but not the fully glycosylated form interacts with RNF207. Interacts with NDFIP1 and NDFIP2; this interaction decreases the cell membrane expression by targeting KCNH2, through interaction with NEDD4L, for the degradation through the multivesicular bodies (MVBs)-lysosomal pathway.</text>
</comment>
<dbReference type="PROSITE" id="PS50113">
    <property type="entry name" value="PAC"/>
    <property type="match status" value="1"/>
</dbReference>
<dbReference type="InterPro" id="IPR014710">
    <property type="entry name" value="RmlC-like_jellyroll"/>
</dbReference>
<dbReference type="InterPro" id="IPR000700">
    <property type="entry name" value="PAS-assoc_C"/>
</dbReference>
<dbReference type="InterPro" id="IPR018490">
    <property type="entry name" value="cNMP-bd_dom_sf"/>
</dbReference>
<keyword evidence="8" id="KW-0851">Voltage-gated channel</keyword>
<comment type="catalytic activity">
    <reaction evidence="17">
        <text>K(+)(in) = K(+)(out)</text>
        <dbReference type="Rhea" id="RHEA:29463"/>
        <dbReference type="ChEBI" id="CHEBI:29103"/>
    </reaction>
</comment>
<dbReference type="FunFam" id="1.10.1200.260:FF:000001">
    <property type="entry name" value="Potassium voltage-gated channel subfamily H member 7"/>
    <property type="match status" value="1"/>
</dbReference>
<keyword evidence="27" id="KW-1185">Reference proteome</keyword>
<feature type="domain" description="Cyclic nucleotide-binding" evidence="23">
    <location>
        <begin position="704"/>
        <end position="804"/>
    </location>
</feature>
<evidence type="ECO:0000256" key="11">
    <source>
        <dbReference type="ARBA" id="ARBA00023054"/>
    </source>
</evidence>
<evidence type="ECO:0000256" key="13">
    <source>
        <dbReference type="ARBA" id="ARBA00023136"/>
    </source>
</evidence>
<evidence type="ECO:0000259" key="25">
    <source>
        <dbReference type="PROSITE" id="PS50113"/>
    </source>
</evidence>
<dbReference type="PROSITE" id="PS50042">
    <property type="entry name" value="CNMP_BINDING_3"/>
    <property type="match status" value="1"/>
</dbReference>
<evidence type="ECO:0000256" key="6">
    <source>
        <dbReference type="ARBA" id="ARBA00022692"/>
    </source>
</evidence>
<evidence type="ECO:0000256" key="5">
    <source>
        <dbReference type="ARBA" id="ARBA00022538"/>
    </source>
</evidence>
<keyword evidence="13 22" id="KW-0472">Membrane</keyword>
<comment type="subcellular location">
    <subcellularLocation>
        <location evidence="1">Membrane</location>
        <topology evidence="1">Multi-pass membrane protein</topology>
    </subcellularLocation>
</comment>
<dbReference type="Gene3D" id="1.10.1200.260">
    <property type="match status" value="1"/>
</dbReference>
<dbReference type="FunFam" id="3.30.450.20:FF:000001">
    <property type="entry name" value="Potassium voltage-gated channel subfamily H member 7"/>
    <property type="match status" value="1"/>
</dbReference>
<dbReference type="Gene3D" id="1.10.287.70">
    <property type="match status" value="1"/>
</dbReference>
<evidence type="ECO:0000256" key="9">
    <source>
        <dbReference type="ARBA" id="ARBA00022958"/>
    </source>
</evidence>
<comment type="similarity">
    <text evidence="2">Belongs to the potassium channel family. H (Eag) (TC 1.A.1.20) subfamily. Kv11.1/KCNH2 sub-subfamily.</text>
</comment>
<evidence type="ECO:0000256" key="7">
    <source>
        <dbReference type="ARBA" id="ARBA00022826"/>
    </source>
</evidence>
<dbReference type="FunFam" id="2.60.120.10:FF:000011">
    <property type="entry name" value="Potassium channel, voltage-gated eag-related subfamily H, member 7"/>
    <property type="match status" value="1"/>
</dbReference>
<evidence type="ECO:0000256" key="21">
    <source>
        <dbReference type="SAM" id="MobiDB-lite"/>
    </source>
</evidence>
<dbReference type="GO" id="GO:0005242">
    <property type="term" value="F:inward rectifier potassium channel activity"/>
    <property type="evidence" value="ECO:0007669"/>
    <property type="project" value="TreeGrafter"/>
</dbReference>
<evidence type="ECO:0000256" key="20">
    <source>
        <dbReference type="ARBA" id="ARBA00047201"/>
    </source>
</evidence>
<dbReference type="Pfam" id="PF13426">
    <property type="entry name" value="PAS_9"/>
    <property type="match status" value="1"/>
</dbReference>
<evidence type="ECO:0000256" key="3">
    <source>
        <dbReference type="ARBA" id="ARBA00022448"/>
    </source>
</evidence>
<proteinExistence type="inferred from homology"/>
<keyword evidence="14" id="KW-0407">Ion channel</keyword>
<dbReference type="CDD" id="cd00130">
    <property type="entry name" value="PAS"/>
    <property type="match status" value="1"/>
</dbReference>
<dbReference type="Proteomes" id="UP000694549">
    <property type="component" value="Unplaced"/>
</dbReference>
<name>A0A8B9VPN9_9AVES</name>
<dbReference type="InterPro" id="IPR005821">
    <property type="entry name" value="Ion_trans_dom"/>
</dbReference>
<dbReference type="Pfam" id="PF00027">
    <property type="entry name" value="cNMP_binding"/>
    <property type="match status" value="1"/>
</dbReference>
<reference evidence="26" key="2">
    <citation type="submission" date="2025-09" db="UniProtKB">
        <authorList>
            <consortium name="Ensembl"/>
        </authorList>
    </citation>
    <scope>IDENTIFICATION</scope>
</reference>
<evidence type="ECO:0000256" key="12">
    <source>
        <dbReference type="ARBA" id="ARBA00023065"/>
    </source>
</evidence>
<protein>
    <recommendedName>
        <fullName evidence="19">Voltage-gated inwardly rectifying potassium channel KCNH2</fullName>
    </recommendedName>
    <alternativeName>
        <fullName evidence="15">Ether-a-go-go-related gene potassium channel 1</fullName>
    </alternativeName>
    <alternativeName>
        <fullName evidence="20">Potassium voltage-gated channel subfamily H member 2</fullName>
    </alternativeName>
    <alternativeName>
        <fullName evidence="16">Voltage-gated potassium channel subunit Kv11.1</fullName>
    </alternativeName>
</protein>
<dbReference type="GO" id="GO:0060307">
    <property type="term" value="P:regulation of ventricular cardiac muscle cell membrane repolarization"/>
    <property type="evidence" value="ECO:0007669"/>
    <property type="project" value="TreeGrafter"/>
</dbReference>
<evidence type="ECO:0000256" key="2">
    <source>
        <dbReference type="ARBA" id="ARBA00007076"/>
    </source>
</evidence>
<feature type="region of interest" description="Disordered" evidence="21">
    <location>
        <begin position="202"/>
        <end position="251"/>
    </location>
</feature>
<evidence type="ECO:0000313" key="27">
    <source>
        <dbReference type="Proteomes" id="UP000694549"/>
    </source>
</evidence>
<feature type="region of interest" description="Disordered" evidence="21">
    <location>
        <begin position="292"/>
        <end position="319"/>
    </location>
</feature>
<feature type="region of interest" description="Disordered" evidence="21">
    <location>
        <begin position="853"/>
        <end position="962"/>
    </location>
</feature>
<evidence type="ECO:0000259" key="23">
    <source>
        <dbReference type="PROSITE" id="PS50042"/>
    </source>
</evidence>
<sequence length="973" mass="107922">MDGWTDGWTDGWMGRWSGARGQGSPGLHLRLPSGRKFIIANARVENCAVIYCNDGFCELCGYTRAEVMQKPCTCDFLHGPRTQRSAAAQIAQALLGSEERKVEICFYRKDGSCFLCLVDVVPVKNEDGAVIMFILNFEVVMEKERPGSPDADTNHWVTPASWFPAGRSKSFRLKLPALLALTASKQSLPQEPPDAVIVDFSKHSSESAPEEATSSLENSCLGCSQPEDQKALMDPEEGDGRPEPPVTQSSPRAERLHLHAAFSNCSLARSRSRESCHSVRRASSVDDIETMKGEGDKRCHNRHATAGASMHRGSSTGAMNNIRSTLLNSTSDSDLMRYRAISKIPQITLNFVDFKADAFLAAPSSEKEIIAPTKLKDRTHNVTEKVTQVLSLGADVLPEYKLQAPRIHKWTILHYSPFKAVWDWLILLLVIYTAIFTPYSAAFLLNDQEEAQRHNCGYSCSPLNVVDLIVDIMFIIDILINFRTTYVNSNEEVVSHPAKIAIHYFKGWFLIDMVAAIPFDLLIFGSGSEETTTLIGLLKTARLLRLVRVARKLDRYSEYGAAVLFLLMCTFALIAHWLACICSLTSVGFGNVSPNTNSEKIFSICVMLIGSLMYASIFGNVSAIIQRLYSGTARYHTQMLRVREFIRFHQIPNPLRQRLEEYFQHAWSYTNGIDMNAVLKGFPECLQADICLHLNRSLLQNCKPFKGATKGCLRALAMKFKTTHAPPGDTLVHAGDVLTALYFISRGSIEILRGDVVVAILGKNDIFGEPLNLYARPGKSNADVRALTYCDLHKIHREDLLEVLDMYPEFSDHFWSSLEITFNLRDTNMIPGSPGSDELDSGFNRLRKRKLSFRRRTEKDADTAGELRSGQKALRLGRSCQAPGAPRGPAEWDPCHSSSPSSSPSSDEDEHPAPTPGAAALSPFHSPRPGGEAPAPPDAEERKGSDMCNPLSGGDGARGWWWWGGHRFSPSLL</sequence>
<feature type="transmembrane region" description="Helical" evidence="22">
    <location>
        <begin position="424"/>
        <end position="445"/>
    </location>
</feature>
<dbReference type="CDD" id="cd00038">
    <property type="entry name" value="CAP_ED"/>
    <property type="match status" value="1"/>
</dbReference>
<evidence type="ECO:0000256" key="17">
    <source>
        <dbReference type="ARBA" id="ARBA00034430"/>
    </source>
</evidence>
<dbReference type="NCBIfam" id="TIGR00229">
    <property type="entry name" value="sensory_box"/>
    <property type="match status" value="1"/>
</dbReference>
<dbReference type="SUPFAM" id="SSF81324">
    <property type="entry name" value="Voltage-gated potassium channels"/>
    <property type="match status" value="1"/>
</dbReference>
<evidence type="ECO:0000259" key="24">
    <source>
        <dbReference type="PROSITE" id="PS50112"/>
    </source>
</evidence>
<dbReference type="Gene3D" id="2.60.120.10">
    <property type="entry name" value="Jelly Rolls"/>
    <property type="match status" value="1"/>
</dbReference>
<evidence type="ECO:0000313" key="26">
    <source>
        <dbReference type="Ensembl" id="ENSAZOP00000027654.1"/>
    </source>
</evidence>
<dbReference type="InterPro" id="IPR035965">
    <property type="entry name" value="PAS-like_dom_sf"/>
</dbReference>
<evidence type="ECO:0000256" key="8">
    <source>
        <dbReference type="ARBA" id="ARBA00022882"/>
    </source>
</evidence>
<dbReference type="InterPro" id="IPR000595">
    <property type="entry name" value="cNMP-bd_dom"/>
</dbReference>
<keyword evidence="6 22" id="KW-0812">Transmembrane</keyword>
<feature type="domain" description="PAC" evidence="25">
    <location>
        <begin position="100"/>
        <end position="152"/>
    </location>
</feature>
<evidence type="ECO:0000256" key="14">
    <source>
        <dbReference type="ARBA" id="ARBA00023303"/>
    </source>
</evidence>
<keyword evidence="7" id="KW-0631">Potassium channel</keyword>
<accession>A0A8B9VPN9</accession>
<dbReference type="InterPro" id="IPR003938">
    <property type="entry name" value="K_chnl_volt-dep_EAG/ELK/ERG"/>
</dbReference>
<evidence type="ECO:0000256" key="4">
    <source>
        <dbReference type="ARBA" id="ARBA00022481"/>
    </source>
</evidence>
<dbReference type="Gene3D" id="3.30.450.20">
    <property type="entry name" value="PAS domain"/>
    <property type="match status" value="1"/>
</dbReference>
<dbReference type="SMART" id="SM00100">
    <property type="entry name" value="cNMP"/>
    <property type="match status" value="1"/>
</dbReference>
<dbReference type="InterPro" id="IPR001610">
    <property type="entry name" value="PAC"/>
</dbReference>
<feature type="compositionally biased region" description="Basic and acidic residues" evidence="21">
    <location>
        <begin position="227"/>
        <end position="242"/>
    </location>
</feature>
<keyword evidence="3" id="KW-0813">Transport</keyword>
<dbReference type="SUPFAM" id="SSF51206">
    <property type="entry name" value="cAMP-binding domain-like"/>
    <property type="match status" value="1"/>
</dbReference>
<keyword evidence="4" id="KW-0488">Methylation</keyword>
<organism evidence="26 27">
    <name type="scientific">Anas zonorhyncha</name>
    <name type="common">Eastern spot-billed duck</name>
    <dbReference type="NCBI Taxonomy" id="75864"/>
    <lineage>
        <taxon>Eukaryota</taxon>
        <taxon>Metazoa</taxon>
        <taxon>Chordata</taxon>
        <taxon>Craniata</taxon>
        <taxon>Vertebrata</taxon>
        <taxon>Euteleostomi</taxon>
        <taxon>Archelosauria</taxon>
        <taxon>Archosauria</taxon>
        <taxon>Dinosauria</taxon>
        <taxon>Saurischia</taxon>
        <taxon>Theropoda</taxon>
        <taxon>Coelurosauria</taxon>
        <taxon>Aves</taxon>
        <taxon>Neognathae</taxon>
        <taxon>Galloanserae</taxon>
        <taxon>Anseriformes</taxon>
        <taxon>Anatidae</taxon>
        <taxon>Anatinae</taxon>
        <taxon>Anas</taxon>
    </lineage>
</organism>
<feature type="domain" description="PAS" evidence="24">
    <location>
        <begin position="49"/>
        <end position="78"/>
    </location>
</feature>
<keyword evidence="5" id="KW-0633">Potassium transport</keyword>
<feature type="compositionally biased region" description="Low complexity" evidence="21">
    <location>
        <begin position="206"/>
        <end position="217"/>
    </location>
</feature>
<dbReference type="GO" id="GO:0005886">
    <property type="term" value="C:plasma membrane"/>
    <property type="evidence" value="ECO:0007669"/>
    <property type="project" value="TreeGrafter"/>
</dbReference>
<dbReference type="GO" id="GO:0086013">
    <property type="term" value="P:membrane repolarization during cardiac muscle cell action potential"/>
    <property type="evidence" value="ECO:0007669"/>
    <property type="project" value="TreeGrafter"/>
</dbReference>
<evidence type="ECO:0000256" key="18">
    <source>
        <dbReference type="ARBA" id="ARBA00046729"/>
    </source>
</evidence>
<evidence type="ECO:0000256" key="19">
    <source>
        <dbReference type="ARBA" id="ARBA00047187"/>
    </source>
</evidence>
<keyword evidence="10 22" id="KW-1133">Transmembrane helix</keyword>
<dbReference type="Pfam" id="PF00520">
    <property type="entry name" value="Ion_trans"/>
    <property type="match status" value="1"/>
</dbReference>
<evidence type="ECO:0000256" key="16">
    <source>
        <dbReference type="ARBA" id="ARBA00031970"/>
    </source>
</evidence>
<dbReference type="PRINTS" id="PR01463">
    <property type="entry name" value="EAGCHANLFMLY"/>
</dbReference>
<evidence type="ECO:0000256" key="10">
    <source>
        <dbReference type="ARBA" id="ARBA00022989"/>
    </source>
</evidence>
<feature type="transmembrane region" description="Helical" evidence="22">
    <location>
        <begin position="561"/>
        <end position="589"/>
    </location>
</feature>
<dbReference type="InterPro" id="IPR000014">
    <property type="entry name" value="PAS"/>
</dbReference>
<dbReference type="AlphaFoldDB" id="A0A8B9VPN9"/>